<evidence type="ECO:0000313" key="6">
    <source>
        <dbReference type="Proteomes" id="UP000887567"/>
    </source>
</evidence>
<dbReference type="PROSITE" id="PS00615">
    <property type="entry name" value="C_TYPE_LECTIN_1"/>
    <property type="match status" value="1"/>
</dbReference>
<feature type="domain" description="C-type lectin" evidence="3">
    <location>
        <begin position="124"/>
        <end position="243"/>
    </location>
</feature>
<dbReference type="EnsemblMetazoa" id="XM_028657230.1">
    <property type="protein sequence ID" value="XP_028513031.1"/>
    <property type="gene ID" value="LOC114574492"/>
</dbReference>
<dbReference type="InterPro" id="IPR016187">
    <property type="entry name" value="CTDL_fold"/>
</dbReference>
<feature type="chain" id="PRO_5037701127" evidence="2">
    <location>
        <begin position="20"/>
        <end position="247"/>
    </location>
</feature>
<dbReference type="SUPFAM" id="SSF56436">
    <property type="entry name" value="C-type lectin-like"/>
    <property type="match status" value="1"/>
</dbReference>
<dbReference type="InterPro" id="IPR050111">
    <property type="entry name" value="C-type_lectin/snaclec_domain"/>
</dbReference>
<keyword evidence="2" id="KW-0732">Signal</keyword>
<dbReference type="OMA" id="AYIVANI"/>
<dbReference type="Gene3D" id="3.10.100.10">
    <property type="entry name" value="Mannose-Binding Protein A, subunit A"/>
    <property type="match status" value="1"/>
</dbReference>
<feature type="domain" description="Apple" evidence="4">
    <location>
        <begin position="25"/>
        <end position="107"/>
    </location>
</feature>
<organism evidence="5 6">
    <name type="scientific">Exaiptasia diaphana</name>
    <name type="common">Tropical sea anemone</name>
    <name type="synonym">Aiptasia pulchella</name>
    <dbReference type="NCBI Taxonomy" id="2652724"/>
    <lineage>
        <taxon>Eukaryota</taxon>
        <taxon>Metazoa</taxon>
        <taxon>Cnidaria</taxon>
        <taxon>Anthozoa</taxon>
        <taxon>Hexacorallia</taxon>
        <taxon>Actiniaria</taxon>
        <taxon>Aiptasiidae</taxon>
        <taxon>Exaiptasia</taxon>
    </lineage>
</organism>
<dbReference type="InterPro" id="IPR018378">
    <property type="entry name" value="C-type_lectin_CS"/>
</dbReference>
<dbReference type="CDD" id="cd00037">
    <property type="entry name" value="CLECT"/>
    <property type="match status" value="1"/>
</dbReference>
<proteinExistence type="predicted"/>
<dbReference type="Proteomes" id="UP000887567">
    <property type="component" value="Unplaced"/>
</dbReference>
<dbReference type="Pfam" id="PF00059">
    <property type="entry name" value="Lectin_C"/>
    <property type="match status" value="1"/>
</dbReference>
<evidence type="ECO:0000259" key="3">
    <source>
        <dbReference type="PROSITE" id="PS50041"/>
    </source>
</evidence>
<dbReference type="InterPro" id="IPR003609">
    <property type="entry name" value="Pan_app"/>
</dbReference>
<dbReference type="AlphaFoldDB" id="A0A913YF02"/>
<protein>
    <submittedName>
        <fullName evidence="5">Uncharacterized protein</fullName>
    </submittedName>
</protein>
<dbReference type="PROSITE" id="PS50041">
    <property type="entry name" value="C_TYPE_LECTIN_2"/>
    <property type="match status" value="1"/>
</dbReference>
<keyword evidence="1" id="KW-1015">Disulfide bond</keyword>
<evidence type="ECO:0000256" key="1">
    <source>
        <dbReference type="ARBA" id="ARBA00023157"/>
    </source>
</evidence>
<dbReference type="InterPro" id="IPR001304">
    <property type="entry name" value="C-type_lectin-like"/>
</dbReference>
<name>A0A913YF02_EXADI</name>
<dbReference type="SMART" id="SM00034">
    <property type="entry name" value="CLECT"/>
    <property type="match status" value="1"/>
</dbReference>
<dbReference type="InterPro" id="IPR016186">
    <property type="entry name" value="C-type_lectin-like/link_sf"/>
</dbReference>
<evidence type="ECO:0000256" key="2">
    <source>
        <dbReference type="SAM" id="SignalP"/>
    </source>
</evidence>
<dbReference type="PANTHER" id="PTHR22803">
    <property type="entry name" value="MANNOSE, PHOSPHOLIPASE, LECTIN RECEPTOR RELATED"/>
    <property type="match status" value="1"/>
</dbReference>
<feature type="signal peptide" evidence="2">
    <location>
        <begin position="1"/>
        <end position="19"/>
    </location>
</feature>
<reference evidence="5" key="1">
    <citation type="submission" date="2022-11" db="UniProtKB">
        <authorList>
            <consortium name="EnsemblMetazoa"/>
        </authorList>
    </citation>
    <scope>IDENTIFICATION</scope>
</reference>
<evidence type="ECO:0000259" key="4">
    <source>
        <dbReference type="PROSITE" id="PS50948"/>
    </source>
</evidence>
<dbReference type="OrthoDB" id="5971046at2759"/>
<dbReference type="GeneID" id="114574492"/>
<dbReference type="RefSeq" id="XP_028513031.1">
    <property type="nucleotide sequence ID" value="XM_028657230.1"/>
</dbReference>
<sequence length="247" mass="28237">MGYLKLITLLYACLMVITAVDNKACRKSSYYHRHPGIQLQGHVIKKIMTSHLENCVIECSKTQGCLSINSYNAANAIYCELNKSNRYGSQANLIKTSFGWDYLEMVFNPDLPDACLQKDGWYRSKTAAYKFINKPTDALEARQRCQNMSAAADLVSFVDKEEEEIFEQYLEGVGFKEWFWIGLNDLAEEGTFVWFDGTKSKYTNWGREEPNNGLGGNEHCTIKLQRNGWNDIKCSSRYPFACKTLCT</sequence>
<dbReference type="Pfam" id="PF00024">
    <property type="entry name" value="PAN_1"/>
    <property type="match status" value="1"/>
</dbReference>
<accession>A0A913YF02</accession>
<dbReference type="KEGG" id="epa:114574492"/>
<dbReference type="PROSITE" id="PS50948">
    <property type="entry name" value="PAN"/>
    <property type="match status" value="1"/>
</dbReference>
<keyword evidence="6" id="KW-1185">Reference proteome</keyword>
<evidence type="ECO:0000313" key="5">
    <source>
        <dbReference type="EnsemblMetazoa" id="XP_028513031.1"/>
    </source>
</evidence>